<keyword evidence="1" id="KW-0812">Transmembrane</keyword>
<organism evidence="2 3">
    <name type="scientific">Methylomonas subterranea</name>
    <dbReference type="NCBI Taxonomy" id="2952225"/>
    <lineage>
        <taxon>Bacteria</taxon>
        <taxon>Pseudomonadati</taxon>
        <taxon>Pseudomonadota</taxon>
        <taxon>Gammaproteobacteria</taxon>
        <taxon>Methylococcales</taxon>
        <taxon>Methylococcaceae</taxon>
        <taxon>Methylomonas</taxon>
    </lineage>
</organism>
<evidence type="ECO:0000313" key="3">
    <source>
        <dbReference type="Proteomes" id="UP001524499"/>
    </source>
</evidence>
<sequence length="178" mass="20553">MTKITLYAVLWIASLAMILLVTGFVGWRLGWPGLAVFLYPLAGHIMLLAFSLLLLLGCGLFLRALYRELVVYFHGEAAAVRRLAMLRISRHHAVQRRPLERDQIQYLYELKRQRLLTADNKKHSRALFKAISAELRHSVEPDRFRTLQRHLKQHRSQVDPQAMLALRERVLCRSSSAG</sequence>
<evidence type="ECO:0000256" key="1">
    <source>
        <dbReference type="SAM" id="Phobius"/>
    </source>
</evidence>
<accession>A0ABT1TM62</accession>
<dbReference type="EMBL" id="JANIBJ010000058">
    <property type="protein sequence ID" value="MCQ8106306.1"/>
    <property type="molecule type" value="Genomic_DNA"/>
</dbReference>
<evidence type="ECO:0008006" key="4">
    <source>
        <dbReference type="Google" id="ProtNLM"/>
    </source>
</evidence>
<name>A0ABT1TM62_9GAMM</name>
<proteinExistence type="predicted"/>
<feature type="transmembrane region" description="Helical" evidence="1">
    <location>
        <begin position="41"/>
        <end position="62"/>
    </location>
</feature>
<keyword evidence="1" id="KW-0472">Membrane</keyword>
<dbReference type="RefSeq" id="WP_256604404.1">
    <property type="nucleotide sequence ID" value="NZ_JANIBJ010000058.1"/>
</dbReference>
<protein>
    <recommendedName>
        <fullName evidence="4">HemY N-terminal domain-containing protein</fullName>
    </recommendedName>
</protein>
<reference evidence="2 3" key="1">
    <citation type="submission" date="2022-07" db="EMBL/GenBank/DDBJ databases">
        <title>Methylomonas rivi sp. nov., Methylomonas rosea sp. nov., Methylomonas aureus sp. nov. and Methylomonas subterranea sp. nov., four novel methanotrophs isolated from a freshwater creek and the deep terrestrial subsurface.</title>
        <authorList>
            <person name="Abin C."/>
            <person name="Sankaranarayanan K."/>
            <person name="Garner C."/>
            <person name="Sindelar R."/>
            <person name="Kotary K."/>
            <person name="Garner R."/>
            <person name="Barclay S."/>
            <person name="Lawson P."/>
            <person name="Krumholz L."/>
        </authorList>
    </citation>
    <scope>NUCLEOTIDE SEQUENCE [LARGE SCALE GENOMIC DNA]</scope>
    <source>
        <strain evidence="2 3">SURF-2</strain>
    </source>
</reference>
<keyword evidence="1" id="KW-1133">Transmembrane helix</keyword>
<evidence type="ECO:0000313" key="2">
    <source>
        <dbReference type="EMBL" id="MCQ8106306.1"/>
    </source>
</evidence>
<gene>
    <name evidence="2" type="ORF">NP590_19535</name>
</gene>
<keyword evidence="3" id="KW-1185">Reference proteome</keyword>
<feature type="transmembrane region" description="Helical" evidence="1">
    <location>
        <begin position="7"/>
        <end position="29"/>
    </location>
</feature>
<comment type="caution">
    <text evidence="2">The sequence shown here is derived from an EMBL/GenBank/DDBJ whole genome shotgun (WGS) entry which is preliminary data.</text>
</comment>
<dbReference type="Proteomes" id="UP001524499">
    <property type="component" value="Unassembled WGS sequence"/>
</dbReference>